<dbReference type="Gene3D" id="3.10.10.10">
    <property type="entry name" value="HIV Type 1 Reverse Transcriptase, subunit A, domain 1"/>
    <property type="match status" value="1"/>
</dbReference>
<accession>A0A085MHI1</accession>
<feature type="domain" description="Reverse transcriptase" evidence="1">
    <location>
        <begin position="54"/>
        <end position="218"/>
    </location>
</feature>
<dbReference type="AlphaFoldDB" id="A0A085MHI1"/>
<dbReference type="EMBL" id="KL363192">
    <property type="protein sequence ID" value="KFD56677.1"/>
    <property type="molecule type" value="Genomic_DNA"/>
</dbReference>
<dbReference type="Gene3D" id="3.30.70.270">
    <property type="match status" value="1"/>
</dbReference>
<protein>
    <recommendedName>
        <fullName evidence="1">Reverse transcriptase domain-containing protein</fullName>
    </recommendedName>
</protein>
<dbReference type="Proteomes" id="UP000030764">
    <property type="component" value="Unassembled WGS sequence"/>
</dbReference>
<proteinExistence type="predicted"/>
<evidence type="ECO:0000313" key="3">
    <source>
        <dbReference type="Proteomes" id="UP000030764"/>
    </source>
</evidence>
<evidence type="ECO:0000259" key="1">
    <source>
        <dbReference type="PROSITE" id="PS50878"/>
    </source>
</evidence>
<dbReference type="PROSITE" id="PS50878">
    <property type="entry name" value="RT_POL"/>
    <property type="match status" value="1"/>
</dbReference>
<dbReference type="CDD" id="cd01647">
    <property type="entry name" value="RT_LTR"/>
    <property type="match status" value="1"/>
</dbReference>
<dbReference type="PANTHER" id="PTHR37984">
    <property type="entry name" value="PROTEIN CBG26694"/>
    <property type="match status" value="1"/>
</dbReference>
<dbReference type="InterPro" id="IPR043128">
    <property type="entry name" value="Rev_trsase/Diguanyl_cyclase"/>
</dbReference>
<name>A0A085MHI1_9BILA</name>
<sequence>MEAEGREEADDENQKVPPRQLTTAELSDALQTIEQWLQWFEDNDCNAESSRIAKRGIIERVDASEWISPIVVVQKKSGGIRLCDDLREPNKAVIADSFPLPHIDDVLLRFQGASLFCTLDLKATYHQLGLHEDSRDLTTFITHDGLLHFRRVPYGLCSAASAFQGIMTEILQGLWGIVCYLDDIVVFGQSVDEHDRNLDAVLRRLQDYDVTLNKSVGQ</sequence>
<dbReference type="InterPro" id="IPR000477">
    <property type="entry name" value="RT_dom"/>
</dbReference>
<dbReference type="Pfam" id="PF00078">
    <property type="entry name" value="RVT_1"/>
    <property type="match status" value="1"/>
</dbReference>
<keyword evidence="3" id="KW-1185">Reference proteome</keyword>
<dbReference type="InterPro" id="IPR050951">
    <property type="entry name" value="Retrovirus_Pol_polyprotein"/>
</dbReference>
<evidence type="ECO:0000313" key="2">
    <source>
        <dbReference type="EMBL" id="KFD56677.1"/>
    </source>
</evidence>
<dbReference type="InterPro" id="IPR043502">
    <property type="entry name" value="DNA/RNA_pol_sf"/>
</dbReference>
<organism evidence="2 3">
    <name type="scientific">Trichuris suis</name>
    <name type="common">pig whipworm</name>
    <dbReference type="NCBI Taxonomy" id="68888"/>
    <lineage>
        <taxon>Eukaryota</taxon>
        <taxon>Metazoa</taxon>
        <taxon>Ecdysozoa</taxon>
        <taxon>Nematoda</taxon>
        <taxon>Enoplea</taxon>
        <taxon>Dorylaimia</taxon>
        <taxon>Trichinellida</taxon>
        <taxon>Trichuridae</taxon>
        <taxon>Trichuris</taxon>
    </lineage>
</organism>
<reference evidence="2 3" key="1">
    <citation type="journal article" date="2014" name="Nat. Genet.">
        <title>Genome and transcriptome of the porcine whipworm Trichuris suis.</title>
        <authorList>
            <person name="Jex A.R."/>
            <person name="Nejsum P."/>
            <person name="Schwarz E.M."/>
            <person name="Hu L."/>
            <person name="Young N.D."/>
            <person name="Hall R.S."/>
            <person name="Korhonen P.K."/>
            <person name="Liao S."/>
            <person name="Thamsborg S."/>
            <person name="Xia J."/>
            <person name="Xu P."/>
            <person name="Wang S."/>
            <person name="Scheerlinck J.P."/>
            <person name="Hofmann A."/>
            <person name="Sternberg P.W."/>
            <person name="Wang J."/>
            <person name="Gasser R.B."/>
        </authorList>
    </citation>
    <scope>NUCLEOTIDE SEQUENCE [LARGE SCALE GENOMIC DNA]</scope>
    <source>
        <strain evidence="2">DCEP-RM93M</strain>
    </source>
</reference>
<dbReference type="SUPFAM" id="SSF56672">
    <property type="entry name" value="DNA/RNA polymerases"/>
    <property type="match status" value="1"/>
</dbReference>
<gene>
    <name evidence="2" type="ORF">M513_02353</name>
</gene>
<dbReference type="PANTHER" id="PTHR37984:SF5">
    <property type="entry name" value="PROTEIN NYNRIN-LIKE"/>
    <property type="match status" value="1"/>
</dbReference>